<feature type="compositionally biased region" description="Low complexity" evidence="1">
    <location>
        <begin position="164"/>
        <end position="173"/>
    </location>
</feature>
<feature type="compositionally biased region" description="Polar residues" evidence="1">
    <location>
        <begin position="97"/>
        <end position="114"/>
    </location>
</feature>
<dbReference type="Proteomes" id="UP000464178">
    <property type="component" value="Chromosome"/>
</dbReference>
<keyword evidence="2" id="KW-1133">Transmembrane helix</keyword>
<dbReference type="EMBL" id="LR593886">
    <property type="protein sequence ID" value="VTR96302.1"/>
    <property type="molecule type" value="Genomic_DNA"/>
</dbReference>
<dbReference type="AlphaFoldDB" id="A0A6P2D9V4"/>
<evidence type="ECO:0000256" key="2">
    <source>
        <dbReference type="SAM" id="Phobius"/>
    </source>
</evidence>
<feature type="compositionally biased region" description="Polar residues" evidence="1">
    <location>
        <begin position="127"/>
        <end position="137"/>
    </location>
</feature>
<keyword evidence="4" id="KW-1185">Reference proteome</keyword>
<reference evidence="3 4" key="1">
    <citation type="submission" date="2019-05" db="EMBL/GenBank/DDBJ databases">
        <authorList>
            <consortium name="Science for Life Laboratories"/>
        </authorList>
    </citation>
    <scope>NUCLEOTIDE SEQUENCE [LARGE SCALE GENOMIC DNA]</scope>
    <source>
        <strain evidence="3">Soil9</strain>
    </source>
</reference>
<feature type="region of interest" description="Disordered" evidence="1">
    <location>
        <begin position="48"/>
        <end position="242"/>
    </location>
</feature>
<feature type="compositionally biased region" description="Low complexity" evidence="1">
    <location>
        <begin position="198"/>
        <end position="242"/>
    </location>
</feature>
<accession>A0A6P2D9V4</accession>
<feature type="compositionally biased region" description="Polar residues" evidence="1">
    <location>
        <begin position="174"/>
        <end position="184"/>
    </location>
</feature>
<feature type="compositionally biased region" description="Low complexity" evidence="1">
    <location>
        <begin position="115"/>
        <end position="126"/>
    </location>
</feature>
<gene>
    <name evidence="3" type="ORF">SOIL9_14120</name>
</gene>
<proteinExistence type="predicted"/>
<sequence length="242" mass="23941">MDVARWNQFRSSSGDGNMAQGTRGRWLRGAAVGLGVVLCTGLVGCMNTDKDKKDKLPAKQPSPGLTGTPLIPPGSQSISKTGGSPGFGTGYGNGSGIQQTGGTTPSRVGSSGVNTLSSPPQTSLPSNYGNSSAQPGSPGTIGAPAQPNFVPSVEPPAGGFGSANPSPNSNSMPKTTALSANENTPSLLDVPLPPPPREASTAAATTPPVVQPPSSNSQLIAPSLAPLAPLAPPGTSTALSPK</sequence>
<feature type="compositionally biased region" description="Basic and acidic residues" evidence="1">
    <location>
        <begin position="48"/>
        <end position="57"/>
    </location>
</feature>
<protein>
    <submittedName>
        <fullName evidence="3">Uncharacterized protein</fullName>
    </submittedName>
</protein>
<keyword evidence="2" id="KW-0472">Membrane</keyword>
<dbReference type="KEGG" id="gms:SOIL9_14120"/>
<evidence type="ECO:0000313" key="4">
    <source>
        <dbReference type="Proteomes" id="UP000464178"/>
    </source>
</evidence>
<keyword evidence="2" id="KW-0812">Transmembrane</keyword>
<evidence type="ECO:0000313" key="3">
    <source>
        <dbReference type="EMBL" id="VTR96302.1"/>
    </source>
</evidence>
<feature type="region of interest" description="Disordered" evidence="1">
    <location>
        <begin position="1"/>
        <end position="22"/>
    </location>
</feature>
<feature type="compositionally biased region" description="Gly residues" evidence="1">
    <location>
        <begin position="83"/>
        <end position="95"/>
    </location>
</feature>
<organism evidence="3 4">
    <name type="scientific">Gemmata massiliana</name>
    <dbReference type="NCBI Taxonomy" id="1210884"/>
    <lineage>
        <taxon>Bacteria</taxon>
        <taxon>Pseudomonadati</taxon>
        <taxon>Planctomycetota</taxon>
        <taxon>Planctomycetia</taxon>
        <taxon>Gemmatales</taxon>
        <taxon>Gemmataceae</taxon>
        <taxon>Gemmata</taxon>
    </lineage>
</organism>
<feature type="transmembrane region" description="Helical" evidence="2">
    <location>
        <begin position="26"/>
        <end position="46"/>
    </location>
</feature>
<evidence type="ECO:0000256" key="1">
    <source>
        <dbReference type="SAM" id="MobiDB-lite"/>
    </source>
</evidence>
<feature type="compositionally biased region" description="Low complexity" evidence="1">
    <location>
        <begin position="61"/>
        <end position="75"/>
    </location>
</feature>
<name>A0A6P2D9V4_9BACT</name>